<dbReference type="InParanoid" id="A0A059CNP9"/>
<protein>
    <submittedName>
        <fullName evidence="1">Uncharacterized protein</fullName>
    </submittedName>
</protein>
<dbReference type="EMBL" id="KK198755">
    <property type="protein sequence ID" value="KCW80083.1"/>
    <property type="molecule type" value="Genomic_DNA"/>
</dbReference>
<dbReference type="Gramene" id="KCW80083">
    <property type="protein sequence ID" value="KCW80083"/>
    <property type="gene ID" value="EUGRSUZ_C01411"/>
</dbReference>
<evidence type="ECO:0000313" key="1">
    <source>
        <dbReference type="EMBL" id="KCW80083.1"/>
    </source>
</evidence>
<dbReference type="AlphaFoldDB" id="A0A059CNP9"/>
<accession>A0A059CNP9</accession>
<sequence length="71" mass="7887">MEDRNRSSSQSVNRGASLMMLQNETTFPIKVISCNQNKIYALIDIFSNVIGPCNKIKVRPLGHHQHGGTSC</sequence>
<proteinExistence type="predicted"/>
<name>A0A059CNP9_EUCGR</name>
<reference evidence="1" key="1">
    <citation type="submission" date="2013-07" db="EMBL/GenBank/DDBJ databases">
        <title>The genome of Eucalyptus grandis.</title>
        <authorList>
            <person name="Schmutz J."/>
            <person name="Hayes R."/>
            <person name="Myburg A."/>
            <person name="Tuskan G."/>
            <person name="Grattapaglia D."/>
            <person name="Rokhsar D.S."/>
        </authorList>
    </citation>
    <scope>NUCLEOTIDE SEQUENCE</scope>
    <source>
        <tissue evidence="1">Leaf extractions</tissue>
    </source>
</reference>
<gene>
    <name evidence="1" type="ORF">EUGRSUZ_C01411</name>
</gene>
<organism evidence="1">
    <name type="scientific">Eucalyptus grandis</name>
    <name type="common">Flooded gum</name>
    <dbReference type="NCBI Taxonomy" id="71139"/>
    <lineage>
        <taxon>Eukaryota</taxon>
        <taxon>Viridiplantae</taxon>
        <taxon>Streptophyta</taxon>
        <taxon>Embryophyta</taxon>
        <taxon>Tracheophyta</taxon>
        <taxon>Spermatophyta</taxon>
        <taxon>Magnoliopsida</taxon>
        <taxon>eudicotyledons</taxon>
        <taxon>Gunneridae</taxon>
        <taxon>Pentapetalae</taxon>
        <taxon>rosids</taxon>
        <taxon>malvids</taxon>
        <taxon>Myrtales</taxon>
        <taxon>Myrtaceae</taxon>
        <taxon>Myrtoideae</taxon>
        <taxon>Eucalypteae</taxon>
        <taxon>Eucalyptus</taxon>
    </lineage>
</organism>